<keyword evidence="2 6" id="KW-0349">Heme</keyword>
<gene>
    <name evidence="10" type="ORF">DLNHIDIE_02480</name>
</gene>
<feature type="signal peptide" evidence="8">
    <location>
        <begin position="1"/>
        <end position="22"/>
    </location>
</feature>
<dbReference type="InterPro" id="IPR036909">
    <property type="entry name" value="Cyt_c-like_dom_sf"/>
</dbReference>
<dbReference type="PROSITE" id="PS51007">
    <property type="entry name" value="CYTC"/>
    <property type="match status" value="1"/>
</dbReference>
<feature type="binding site" description="covalent" evidence="6">
    <location>
        <position position="154"/>
    </location>
    <ligand>
        <name>heme c</name>
        <dbReference type="ChEBI" id="CHEBI:61717"/>
    </ligand>
</feature>
<evidence type="ECO:0000256" key="4">
    <source>
        <dbReference type="ARBA" id="ARBA00022982"/>
    </source>
</evidence>
<proteinExistence type="predicted"/>
<dbReference type="AlphaFoldDB" id="A0A543Q8E0"/>
<feature type="domain" description="Cytochrome c" evidence="9">
    <location>
        <begin position="69"/>
        <end position="175"/>
    </location>
</feature>
<evidence type="ECO:0000313" key="11">
    <source>
        <dbReference type="Proteomes" id="UP000315403"/>
    </source>
</evidence>
<keyword evidence="3 6" id="KW-0479">Metal-binding</keyword>
<evidence type="ECO:0000256" key="8">
    <source>
        <dbReference type="SAM" id="SignalP"/>
    </source>
</evidence>
<sequence>MNVRNINPVMRLLVLASVVTLAAACAKKEESTTAPSDSSATSSAMSSDQGSGSTQSDDSTGSTTSPSSFDVQGGSGHFVKVAASAATMNTDQMAKAKSLAEAKGCFACHQVEAKVVGPAFAWVAYKYKGNPKAVDTLSHAIEHGVSGVWGGMPMPAQSVTPAQAKELAAWVLAQKPIAPPKSA</sequence>
<evidence type="ECO:0000256" key="2">
    <source>
        <dbReference type="ARBA" id="ARBA00022617"/>
    </source>
</evidence>
<keyword evidence="4" id="KW-0249">Electron transport</keyword>
<dbReference type="GO" id="GO:0005506">
    <property type="term" value="F:iron ion binding"/>
    <property type="evidence" value="ECO:0007669"/>
    <property type="project" value="InterPro"/>
</dbReference>
<name>A0A543Q8E0_ACITH</name>
<reference evidence="10 11" key="1">
    <citation type="submission" date="2019-03" db="EMBL/GenBank/DDBJ databases">
        <title>New insights into Acidothiobacillus thiooxidans sulfur metabolism through coupled gene expression, solution geochemistry, microscopy and spectroscopy analyses.</title>
        <authorList>
            <person name="Camacho D."/>
            <person name="Frazao R."/>
            <person name="Fouillen A."/>
            <person name="Nanci A."/>
            <person name="Lang B.F."/>
            <person name="Apte S.C."/>
            <person name="Baron C."/>
            <person name="Warren L.A."/>
        </authorList>
    </citation>
    <scope>NUCLEOTIDE SEQUENCE [LARGE SCALE GENOMIC DNA]</scope>
    <source>
        <strain evidence="10 11">ATCC 19377</strain>
    </source>
</reference>
<keyword evidence="1" id="KW-0813">Transport</keyword>
<dbReference type="Pfam" id="PF00034">
    <property type="entry name" value="Cytochrom_C"/>
    <property type="match status" value="1"/>
</dbReference>
<dbReference type="InterPro" id="IPR002324">
    <property type="entry name" value="Cyt_c_ID"/>
</dbReference>
<evidence type="ECO:0000256" key="7">
    <source>
        <dbReference type="SAM" id="MobiDB-lite"/>
    </source>
</evidence>
<feature type="binding site" description="covalent" evidence="6">
    <location>
        <position position="105"/>
    </location>
    <ligand>
        <name>heme c</name>
        <dbReference type="ChEBI" id="CHEBI:61717"/>
    </ligand>
</feature>
<feature type="chain" id="PRO_5022139065" evidence="8">
    <location>
        <begin position="23"/>
        <end position="183"/>
    </location>
</feature>
<dbReference type="PRINTS" id="PR00606">
    <property type="entry name" value="CYTCHROMECID"/>
</dbReference>
<comment type="PTM">
    <text evidence="6">Binds 1 heme c group covalently per subunit.</text>
</comment>
<dbReference type="PROSITE" id="PS51257">
    <property type="entry name" value="PROKAR_LIPOPROTEIN"/>
    <property type="match status" value="1"/>
</dbReference>
<dbReference type="GO" id="GO:0020037">
    <property type="term" value="F:heme binding"/>
    <property type="evidence" value="ECO:0007669"/>
    <property type="project" value="InterPro"/>
</dbReference>
<evidence type="ECO:0000256" key="1">
    <source>
        <dbReference type="ARBA" id="ARBA00022448"/>
    </source>
</evidence>
<evidence type="ECO:0000313" key="10">
    <source>
        <dbReference type="EMBL" id="TQN52588.1"/>
    </source>
</evidence>
<dbReference type="EMBL" id="SZUV01000001">
    <property type="protein sequence ID" value="TQN52588.1"/>
    <property type="molecule type" value="Genomic_DNA"/>
</dbReference>
<evidence type="ECO:0000256" key="3">
    <source>
        <dbReference type="ARBA" id="ARBA00022723"/>
    </source>
</evidence>
<evidence type="ECO:0000256" key="5">
    <source>
        <dbReference type="ARBA" id="ARBA00023004"/>
    </source>
</evidence>
<dbReference type="SUPFAM" id="SSF46626">
    <property type="entry name" value="Cytochrome c"/>
    <property type="match status" value="1"/>
</dbReference>
<feature type="compositionally biased region" description="Low complexity" evidence="7">
    <location>
        <begin position="32"/>
        <end position="68"/>
    </location>
</feature>
<comment type="caution">
    <text evidence="10">The sequence shown here is derived from an EMBL/GenBank/DDBJ whole genome shotgun (WGS) entry which is preliminary data.</text>
</comment>
<dbReference type="InterPro" id="IPR009056">
    <property type="entry name" value="Cyt_c-like_dom"/>
</dbReference>
<evidence type="ECO:0000256" key="6">
    <source>
        <dbReference type="PIRSR" id="PIRSR602324-1"/>
    </source>
</evidence>
<evidence type="ECO:0000259" key="9">
    <source>
        <dbReference type="PROSITE" id="PS51007"/>
    </source>
</evidence>
<dbReference type="Gene3D" id="1.10.760.10">
    <property type="entry name" value="Cytochrome c-like domain"/>
    <property type="match status" value="1"/>
</dbReference>
<keyword evidence="5 6" id="KW-0408">Iron</keyword>
<dbReference type="GO" id="GO:0009055">
    <property type="term" value="F:electron transfer activity"/>
    <property type="evidence" value="ECO:0007669"/>
    <property type="project" value="InterPro"/>
</dbReference>
<feature type="binding site" description="covalent" evidence="6">
    <location>
        <position position="109"/>
    </location>
    <ligand>
        <name>heme c</name>
        <dbReference type="ChEBI" id="CHEBI:61717"/>
    </ligand>
</feature>
<organism evidence="10 11">
    <name type="scientific">Acidithiobacillus thiooxidans ATCC 19377</name>
    <dbReference type="NCBI Taxonomy" id="637390"/>
    <lineage>
        <taxon>Bacteria</taxon>
        <taxon>Pseudomonadati</taxon>
        <taxon>Pseudomonadota</taxon>
        <taxon>Acidithiobacillia</taxon>
        <taxon>Acidithiobacillales</taxon>
        <taxon>Acidithiobacillaceae</taxon>
        <taxon>Acidithiobacillus</taxon>
    </lineage>
</organism>
<feature type="region of interest" description="Disordered" evidence="7">
    <location>
        <begin position="30"/>
        <end position="72"/>
    </location>
</feature>
<accession>A0A543Q8E0</accession>
<dbReference type="Proteomes" id="UP000315403">
    <property type="component" value="Unassembled WGS sequence"/>
</dbReference>
<protein>
    <submittedName>
        <fullName evidence="10">Cytochrome c-552</fullName>
    </submittedName>
</protein>
<keyword evidence="8" id="KW-0732">Signal</keyword>